<evidence type="ECO:0000256" key="1">
    <source>
        <dbReference type="SAM" id="MobiDB-lite"/>
    </source>
</evidence>
<protein>
    <submittedName>
        <fullName evidence="2">Uncharacterized protein</fullName>
    </submittedName>
</protein>
<organism evidence="2 3">
    <name type="scientific">Mycolicibacterium thermoresistibile</name>
    <name type="common">Mycobacterium thermoresistibile</name>
    <dbReference type="NCBI Taxonomy" id="1797"/>
    <lineage>
        <taxon>Bacteria</taxon>
        <taxon>Bacillati</taxon>
        <taxon>Actinomycetota</taxon>
        <taxon>Actinomycetes</taxon>
        <taxon>Mycobacteriales</taxon>
        <taxon>Mycobacteriaceae</taxon>
        <taxon>Mycolicibacterium</taxon>
    </lineage>
</organism>
<name>A0A100XBX2_MYCTH</name>
<reference evidence="2 3" key="1">
    <citation type="journal article" date="2016" name="Genome Announc.">
        <title>Draft Genome Sequences of Five Rapidly Growing Mycobacterium Species, M. thermoresistibile, M. fortuitum subsp. acetamidolyticum, M. canariasense, M. brisbanense, and M. novocastrense.</title>
        <authorList>
            <person name="Katahira K."/>
            <person name="Ogura Y."/>
            <person name="Gotoh Y."/>
            <person name="Hayashi T."/>
        </authorList>
    </citation>
    <scope>NUCLEOTIDE SEQUENCE [LARGE SCALE GENOMIC DNA]</scope>
    <source>
        <strain evidence="2 3">JCM6362</strain>
    </source>
</reference>
<feature type="region of interest" description="Disordered" evidence="1">
    <location>
        <begin position="1"/>
        <end position="116"/>
    </location>
</feature>
<reference evidence="3" key="2">
    <citation type="submission" date="2016-02" db="EMBL/GenBank/DDBJ databases">
        <title>Draft genome sequence of five rapidly growing Mycobacterium species.</title>
        <authorList>
            <person name="Katahira K."/>
            <person name="Gotou Y."/>
            <person name="Iida K."/>
            <person name="Ogura Y."/>
            <person name="Hayashi T."/>
        </authorList>
    </citation>
    <scope>NUCLEOTIDE SEQUENCE [LARGE SCALE GENOMIC DNA]</scope>
    <source>
        <strain evidence="3">JCM6362</strain>
    </source>
</reference>
<feature type="compositionally biased region" description="Basic and acidic residues" evidence="1">
    <location>
        <begin position="1"/>
        <end position="14"/>
    </location>
</feature>
<dbReference type="AlphaFoldDB" id="A0A100XBX2"/>
<proteinExistence type="predicted"/>
<evidence type="ECO:0000313" key="2">
    <source>
        <dbReference type="EMBL" id="GAT13759.1"/>
    </source>
</evidence>
<dbReference type="EMBL" id="BCTB01000004">
    <property type="protein sequence ID" value="GAT13759.1"/>
    <property type="molecule type" value="Genomic_DNA"/>
</dbReference>
<feature type="compositionally biased region" description="Low complexity" evidence="1">
    <location>
        <begin position="55"/>
        <end position="67"/>
    </location>
</feature>
<dbReference type="OrthoDB" id="4570511at2"/>
<evidence type="ECO:0000313" key="3">
    <source>
        <dbReference type="Proteomes" id="UP000069654"/>
    </source>
</evidence>
<gene>
    <name evidence="2" type="ORF">RMCT_0730</name>
</gene>
<dbReference type="STRING" id="1797.RMCT_0730"/>
<dbReference type="RefSeq" id="WP_003926817.1">
    <property type="nucleotide sequence ID" value="NZ_BCTB01000004.1"/>
</dbReference>
<comment type="caution">
    <text evidence="2">The sequence shown here is derived from an EMBL/GenBank/DDBJ whole genome shotgun (WGS) entry which is preliminary data.</text>
</comment>
<dbReference type="Proteomes" id="UP000069654">
    <property type="component" value="Unassembled WGS sequence"/>
</dbReference>
<accession>A0A100XBX2</accession>
<sequence length="116" mass="11562">MNTPDDQRSEEPQEQRGAPGSRDTGADEPSGGPADRPSGTYRGDESVPTHGAPGGTENTGTENTGPAKTGAKPTDAEPAVPPYEGRQTTAKPAGEHTEGGGAKTGGAVKPTPDSGP</sequence>